<feature type="transmembrane region" description="Helical" evidence="2">
    <location>
        <begin position="387"/>
        <end position="407"/>
    </location>
</feature>
<keyword evidence="2" id="KW-1133">Transmembrane helix</keyword>
<evidence type="ECO:0000313" key="4">
    <source>
        <dbReference type="EMBL" id="KAI1873365.1"/>
    </source>
</evidence>
<evidence type="ECO:0000256" key="1">
    <source>
        <dbReference type="SAM" id="MobiDB-lite"/>
    </source>
</evidence>
<keyword evidence="2" id="KW-0472">Membrane</keyword>
<feature type="transmembrane region" description="Helical" evidence="2">
    <location>
        <begin position="363"/>
        <end position="381"/>
    </location>
</feature>
<evidence type="ECO:0000313" key="5">
    <source>
        <dbReference type="Proteomes" id="UP000829685"/>
    </source>
</evidence>
<feature type="domain" description="DUF6594" evidence="3">
    <location>
        <begin position="306"/>
        <end position="426"/>
    </location>
</feature>
<feature type="region of interest" description="Disordered" evidence="1">
    <location>
        <begin position="51"/>
        <end position="106"/>
    </location>
</feature>
<feature type="compositionally biased region" description="Polar residues" evidence="1">
    <location>
        <begin position="90"/>
        <end position="106"/>
    </location>
</feature>
<feature type="region of interest" description="Disordered" evidence="1">
    <location>
        <begin position="125"/>
        <end position="158"/>
    </location>
</feature>
<dbReference type="EMBL" id="JAFIMR010000010">
    <property type="protein sequence ID" value="KAI1873365.1"/>
    <property type="molecule type" value="Genomic_DNA"/>
</dbReference>
<sequence length="433" mass="47906">MDREQSDNVRHEKTGDVIGNGAVDNADSKVTDRIDHGGFLPDAFQIPGTESLVVDERQAAQPAGDSLGAGVSRRSSGKSTTSGGGAYAASVNSTDRNNSASWRPQSISSIKGDIGFRGGLQATRSSIESSMQRGERAGSFIEQPVKQIPERQDSMPERKGTWNTRVVNTDLSRAANDPGAWVVSHHANGLIDSIKKNRGLSFGLLNWWKGRRRIRSPEEAQDKWKRPYEDKDFRINLAELQRMRLRKLQCKLVKHVAHMKKTGGEPKDWEEDLEAYIKAVQDYDYMINCSQLPRDPFLVSGERKIDSFVMHSLMGDVLSDFERGSFVNPISVAGPWEQGSQPIRGTRNDDVAKSWKNGFKERLVIAAVAGFFLIGPMWLMVLHNTQYTGLVSTTAFVVAFGIVMAWFLEKPKEVMSGTAAYAAVLVVFVGLGN</sequence>
<dbReference type="AlphaFoldDB" id="A0A9P9WNY7"/>
<feature type="compositionally biased region" description="Basic and acidic residues" evidence="1">
    <location>
        <begin position="148"/>
        <end position="158"/>
    </location>
</feature>
<name>A0A9P9WNY7_9PEZI</name>
<accession>A0A9P9WNY7</accession>
<dbReference type="Proteomes" id="UP000829685">
    <property type="component" value="Unassembled WGS sequence"/>
</dbReference>
<feature type="compositionally biased region" description="Low complexity" evidence="1">
    <location>
        <begin position="70"/>
        <end position="81"/>
    </location>
</feature>
<reference evidence="4" key="1">
    <citation type="submission" date="2021-03" db="EMBL/GenBank/DDBJ databases">
        <title>Revisited historic fungal species revealed as producer of novel bioactive compounds through whole genome sequencing and comparative genomics.</title>
        <authorList>
            <person name="Vignolle G.A."/>
            <person name="Hochenegger N."/>
            <person name="Mach R.L."/>
            <person name="Mach-Aigner A.R."/>
            <person name="Javad Rahimi M."/>
            <person name="Salim K.A."/>
            <person name="Chan C.M."/>
            <person name="Lim L.B.L."/>
            <person name="Cai F."/>
            <person name="Druzhinina I.S."/>
            <person name="U'Ren J.M."/>
            <person name="Derntl C."/>
        </authorList>
    </citation>
    <scope>NUCLEOTIDE SEQUENCE</scope>
    <source>
        <strain evidence="4">TUCIM 5799</strain>
    </source>
</reference>
<dbReference type="Pfam" id="PF20237">
    <property type="entry name" value="DUF6594"/>
    <property type="match status" value="1"/>
</dbReference>
<evidence type="ECO:0000259" key="3">
    <source>
        <dbReference type="Pfam" id="PF20237"/>
    </source>
</evidence>
<organism evidence="4 5">
    <name type="scientific">Neoarthrinium moseri</name>
    <dbReference type="NCBI Taxonomy" id="1658444"/>
    <lineage>
        <taxon>Eukaryota</taxon>
        <taxon>Fungi</taxon>
        <taxon>Dikarya</taxon>
        <taxon>Ascomycota</taxon>
        <taxon>Pezizomycotina</taxon>
        <taxon>Sordariomycetes</taxon>
        <taxon>Xylariomycetidae</taxon>
        <taxon>Amphisphaeriales</taxon>
        <taxon>Apiosporaceae</taxon>
        <taxon>Neoarthrinium</taxon>
    </lineage>
</organism>
<comment type="caution">
    <text evidence="4">The sequence shown here is derived from an EMBL/GenBank/DDBJ whole genome shotgun (WGS) entry which is preliminary data.</text>
</comment>
<dbReference type="InterPro" id="IPR046529">
    <property type="entry name" value="DUF6594"/>
</dbReference>
<evidence type="ECO:0000256" key="2">
    <source>
        <dbReference type="SAM" id="Phobius"/>
    </source>
</evidence>
<keyword evidence="5" id="KW-1185">Reference proteome</keyword>
<feature type="transmembrane region" description="Helical" evidence="2">
    <location>
        <begin position="414"/>
        <end position="432"/>
    </location>
</feature>
<feature type="region of interest" description="Disordered" evidence="1">
    <location>
        <begin position="1"/>
        <end position="29"/>
    </location>
</feature>
<keyword evidence="2" id="KW-0812">Transmembrane</keyword>
<gene>
    <name evidence="4" type="ORF">JX265_004987</name>
</gene>
<feature type="compositionally biased region" description="Basic and acidic residues" evidence="1">
    <location>
        <begin position="1"/>
        <end position="15"/>
    </location>
</feature>
<protein>
    <recommendedName>
        <fullName evidence="3">DUF6594 domain-containing protein</fullName>
    </recommendedName>
</protein>
<proteinExistence type="predicted"/>